<dbReference type="OrthoDB" id="10249250at2759"/>
<evidence type="ECO:0000313" key="4">
    <source>
        <dbReference type="Proteomes" id="UP000708148"/>
    </source>
</evidence>
<dbReference type="PANTHER" id="PTHR10122:SF0">
    <property type="entry name" value="CYTOCHROME C OXIDASE SUBUNIT 5B, ISOFORM A-RELATED"/>
    <property type="match status" value="1"/>
</dbReference>
<accession>A0A8S1J661</accession>
<sequence>MNRLASVFRQGLAQAACVAEDSSSRQRLGRLMGSLLGDRASPFGSSAPCGADVAVAAEDLGHATGLERIELEAEAKGASLFEEEWLSAPFGTIDNPVQVTSFNTERIVGVPDPDDDSIVVWGIVKENEPPKQLVENGEYFILKKVEAAAWNKDH</sequence>
<dbReference type="GO" id="GO:0046872">
    <property type="term" value="F:metal ion binding"/>
    <property type="evidence" value="ECO:0007669"/>
    <property type="project" value="UniProtKB-KW"/>
</dbReference>
<dbReference type="SUPFAM" id="SSF57802">
    <property type="entry name" value="Rubredoxin-like"/>
    <property type="match status" value="1"/>
</dbReference>
<evidence type="ECO:0000256" key="2">
    <source>
        <dbReference type="ARBA" id="ARBA00022833"/>
    </source>
</evidence>
<dbReference type="PROSITE" id="PS51359">
    <property type="entry name" value="COX5B_2"/>
    <property type="match status" value="1"/>
</dbReference>
<comment type="caution">
    <text evidence="3">The sequence shown here is derived from an EMBL/GenBank/DDBJ whole genome shotgun (WGS) entry which is preliminary data.</text>
</comment>
<reference evidence="3" key="1">
    <citation type="submission" date="2020-12" db="EMBL/GenBank/DDBJ databases">
        <authorList>
            <person name="Iha C."/>
        </authorList>
    </citation>
    <scope>NUCLEOTIDE SEQUENCE</scope>
</reference>
<dbReference type="InterPro" id="IPR036972">
    <property type="entry name" value="Cyt_c_oxidase_su5b_sf"/>
</dbReference>
<gene>
    <name evidence="3" type="ORF">OSTQU699_LOCUS6718</name>
</gene>
<proteinExistence type="predicted"/>
<dbReference type="EMBL" id="CAJHUC010001510">
    <property type="protein sequence ID" value="CAD7701359.1"/>
    <property type="molecule type" value="Genomic_DNA"/>
</dbReference>
<keyword evidence="4" id="KW-1185">Reference proteome</keyword>
<organism evidence="3 4">
    <name type="scientific">Ostreobium quekettii</name>
    <dbReference type="NCBI Taxonomy" id="121088"/>
    <lineage>
        <taxon>Eukaryota</taxon>
        <taxon>Viridiplantae</taxon>
        <taxon>Chlorophyta</taxon>
        <taxon>core chlorophytes</taxon>
        <taxon>Ulvophyceae</taxon>
        <taxon>TCBD clade</taxon>
        <taxon>Bryopsidales</taxon>
        <taxon>Ostreobineae</taxon>
        <taxon>Ostreobiaceae</taxon>
        <taxon>Ostreobium</taxon>
    </lineage>
</organism>
<dbReference type="GO" id="GO:0005740">
    <property type="term" value="C:mitochondrial envelope"/>
    <property type="evidence" value="ECO:0007669"/>
    <property type="project" value="InterPro"/>
</dbReference>
<dbReference type="PANTHER" id="PTHR10122">
    <property type="entry name" value="CYTOCHROME C OXIDASE SUBUNIT 5B, MITOCHONDRIAL"/>
    <property type="match status" value="1"/>
</dbReference>
<dbReference type="GO" id="GO:0006123">
    <property type="term" value="P:mitochondrial electron transport, cytochrome c to oxygen"/>
    <property type="evidence" value="ECO:0007669"/>
    <property type="project" value="InterPro"/>
</dbReference>
<dbReference type="GO" id="GO:0045277">
    <property type="term" value="C:respiratory chain complex IV"/>
    <property type="evidence" value="ECO:0007669"/>
    <property type="project" value="InterPro"/>
</dbReference>
<dbReference type="InterPro" id="IPR002124">
    <property type="entry name" value="Cyt_c_oxidase_su5b"/>
</dbReference>
<dbReference type="AlphaFoldDB" id="A0A8S1J661"/>
<dbReference type="Proteomes" id="UP000708148">
    <property type="component" value="Unassembled WGS sequence"/>
</dbReference>
<dbReference type="Pfam" id="PF01215">
    <property type="entry name" value="COX5B"/>
    <property type="match status" value="1"/>
</dbReference>
<name>A0A8S1J661_9CHLO</name>
<evidence type="ECO:0000256" key="1">
    <source>
        <dbReference type="ARBA" id="ARBA00022723"/>
    </source>
</evidence>
<keyword evidence="2" id="KW-0862">Zinc</keyword>
<evidence type="ECO:0000313" key="3">
    <source>
        <dbReference type="EMBL" id="CAD7701359.1"/>
    </source>
</evidence>
<keyword evidence="1" id="KW-0479">Metal-binding</keyword>
<dbReference type="Gene3D" id="2.60.11.10">
    <property type="entry name" value="Cytochrome c oxidase, subunit Vb"/>
    <property type="match status" value="1"/>
</dbReference>
<protein>
    <submittedName>
        <fullName evidence="3">Uncharacterized protein</fullName>
    </submittedName>
</protein>